<sequence>MTKQLEPMSANIESKKGSSDDDREASISQLARQMSRTSVTGGADVNSPLNPESNSKVDPFSPSFNAKIWVRSFMQLLESRSGEVPLRKSGIAYRNLSVSGYNNGASYQKSTGNIPLGILSYAAGLIRNNRRKNKIEILRDFEGVVSDGEMLLVLGPPGSGCSTLLKTLAGQTSGLDVSPESYLNYRGILPKHMHHRFRGDVLYNAELDVHLPHLTVGETLTFAARAKPCLSIPGVSAVQASNIIRDVVMAIFGIAHTKNTRVGDEYVRGVSGGERKRVSIAEAALTGAKFQCWDNSTRGLDSQNAIQFCVNLRLQADYMDLASVVALYQAPQDAYELFDKVTVLYDGRQIFYGRVEDAKRYFEDLGFECPERQTTPDFLTSMTSPQERMIRSGCENSAPRTPEDFAQRWKDSVQRQNLMQEVEIYKSNHDQKLRLEEFTKSRRKERGRFQSTKSPYTLSYWKQTELCLWRGWRRLLADPGFTIIQLLFNSIIALVLGSMFYNLKEDTSSFYYRGAMMFFSLLFNAFSSQLEVLTLYAERPTVEKQNRYTFYHQSAQSIASYLIDIPYKSVNMIVFNTVIYFMANFRREAGAFFFYCLTSYITTLIMSAVYRTLASVTRTSHQAMVPSSILTIGVMIYTGFTIPTAYMPGWSRWMGYINPLAYAFEALMANEFYGRSFRCAQIVPEGPSYGNVTLDHRICASVGSVPGSPVVDGERYINQAFDYWNSHKWRNVGILFGFFIGFLAIYFISAEYARPPRSKGEVLVFRRGKLPHGSVARKSDVESLDVQRPVVSQRTEQYDPVKKNEQPGPVFHWEDLCYDIKIKGEDRRILDHIDGWVRPGTSTALMGASGAGKTTLLDTLAARVTMGVVSGNAFVDGIPTDASFAHKIGYVQQQDLHLDTMTVREALEFSAILRQPVDVSKDDKIAYTEEVIEMLGMQEFADAVIGVPGEGLNVEQRKRLTIGVELAAKPELLVFLDEPTSGLDSQTSWAVCDLIEKLVKSGQAVLCTIHQPSAILFQRFDRLLLLQPGGKTVYFGELGDNARTLIDYLERNGAPRCPSDGNPAEWMLRVTEPVSENSATQLEWSQIWRSSPEYQQMKDELARRKQHTTGRALTPPLRDTDNPQHHEFVASFSTQFWQVLKRVSKHFYRSPGYIYSKVALVALSALYVGFSFKADNSLQGLQNQIYAFFMYLTMFGSLNEQIMPLFVPQRALYEVREQPSRMYRWATYVLSNILVEIFWNTLMAVLIYFCWFYPVGFTRNMSPDDEHTRGFLVFLFSWMFMLFVSTFSHLCITAFETPDMAGALATLIWLLCISFCGVGVAKADLPGFWSFMYRVSPATYLVSGVLSTSLSGSQITCAPHEVLRMLPPANLTCGEYMSDFISAAGGYLLDEGAKGQCEYCRLSVTDDYLATFNIYYADRWRNFGLLWVYVVVNIVGALAVYWLFRVPKSSRGKKEKENETSPDNLSNMESFDNIYLDLSKQPGKCKLAESGLGWKPSGGGETFTLDSSNVGAAQWSRASKGFELKILSRSSGVIQLDGFDQEDFERLFKAFKIWYGINIESREHALRGWNWGKADFAKAELSFNVQNRPAFEIPYSEISNTNLAGKNEVAVEFSLPAENEPKSQPAGSTKNRGRKAAAGPDELVEMRFYIPGTVVKTEKGIKEENGEDKAEGEEGEEEEEGGEEQNAANLFYEMLMEKAEIGDVAGDTFATFLDVLHLTPRGRFDIDMYEASFRLRGKTYDYKIQYASIKKFFLLPKNDDTHTLIVLGLDPPLRQGQTRYPFLVMQLKLDEEISLELNMTDELLETRYKDKLESRYEEPIHQVVTKIFRGLSGKKVIMPSKDFVSHHGHSGVKCSIKANEGLLYFLDKSLIFVPKPATYIQIENIAVITMSRVGGAVSASRTFDITVTLKANAGSHQFSNINREEQQPLEEFFKAKNIRFKNEMTEDTSAILKAALNNEDMGSSDDEGVRPDRGSADEDEESVDEDFQADTESDVAEEFDSEHESSGSDAEMEYASGGDDDDGDVDMDDEETRPKKKSKVGK</sequence>
<evidence type="ECO:0000313" key="2">
    <source>
        <dbReference type="Proteomes" id="UP001177260"/>
    </source>
</evidence>
<keyword evidence="2" id="KW-1185">Reference proteome</keyword>
<gene>
    <name evidence="1" type="ORF">N8T08_006024</name>
</gene>
<proteinExistence type="predicted"/>
<name>A0ACC3B0R6_9EURO</name>
<reference evidence="1 2" key="1">
    <citation type="journal article" date="2023" name="ACS Omega">
        <title>Identification of the Neoaspergillic Acid Biosynthesis Gene Cluster by Establishing an In Vitro CRISPR-Ribonucleoprotein Genetic System in Aspergillus melleus.</title>
        <authorList>
            <person name="Yuan B."/>
            <person name="Grau M.F."/>
            <person name="Murata R.M."/>
            <person name="Torok T."/>
            <person name="Venkateswaran K."/>
            <person name="Stajich J.E."/>
            <person name="Wang C.C.C."/>
        </authorList>
    </citation>
    <scope>NUCLEOTIDE SEQUENCE [LARGE SCALE GENOMIC DNA]</scope>
    <source>
        <strain evidence="1 2">IMV 1140</strain>
    </source>
</reference>
<evidence type="ECO:0000313" key="1">
    <source>
        <dbReference type="EMBL" id="KAK1143909.1"/>
    </source>
</evidence>
<accession>A0ACC3B0R6</accession>
<comment type="caution">
    <text evidence="1">The sequence shown here is derived from an EMBL/GenBank/DDBJ whole genome shotgun (WGS) entry which is preliminary data.</text>
</comment>
<organism evidence="1 2">
    <name type="scientific">Aspergillus melleus</name>
    <dbReference type="NCBI Taxonomy" id="138277"/>
    <lineage>
        <taxon>Eukaryota</taxon>
        <taxon>Fungi</taxon>
        <taxon>Dikarya</taxon>
        <taxon>Ascomycota</taxon>
        <taxon>Pezizomycotina</taxon>
        <taxon>Eurotiomycetes</taxon>
        <taxon>Eurotiomycetidae</taxon>
        <taxon>Eurotiales</taxon>
        <taxon>Aspergillaceae</taxon>
        <taxon>Aspergillus</taxon>
        <taxon>Aspergillus subgen. Circumdati</taxon>
    </lineage>
</organism>
<dbReference type="EMBL" id="JAOPJF010000035">
    <property type="protein sequence ID" value="KAK1143909.1"/>
    <property type="molecule type" value="Genomic_DNA"/>
</dbReference>
<dbReference type="Proteomes" id="UP001177260">
    <property type="component" value="Unassembled WGS sequence"/>
</dbReference>
<protein>
    <submittedName>
        <fullName evidence="1">Uncharacterized protein</fullName>
    </submittedName>
</protein>